<keyword evidence="2" id="KW-0479">Metal-binding</keyword>
<keyword evidence="2" id="KW-0503">Monooxygenase</keyword>
<comment type="caution">
    <text evidence="3">The sequence shown here is derived from an EMBL/GenBank/DDBJ whole genome shotgun (WGS) entry which is preliminary data.</text>
</comment>
<accession>A0ABT1P7Q2</accession>
<gene>
    <name evidence="3" type="ORF">NON19_01870</name>
</gene>
<evidence type="ECO:0000313" key="3">
    <source>
        <dbReference type="EMBL" id="MCQ4040801.1"/>
    </source>
</evidence>
<dbReference type="SUPFAM" id="SSF48264">
    <property type="entry name" value="Cytochrome P450"/>
    <property type="match status" value="1"/>
</dbReference>
<dbReference type="PROSITE" id="PS00086">
    <property type="entry name" value="CYTOCHROME_P450"/>
    <property type="match status" value="1"/>
</dbReference>
<dbReference type="Proteomes" id="UP001206206">
    <property type="component" value="Unassembled WGS sequence"/>
</dbReference>
<dbReference type="CDD" id="cd11031">
    <property type="entry name" value="Cyp158A-like"/>
    <property type="match status" value="1"/>
</dbReference>
<dbReference type="PRINTS" id="PR00359">
    <property type="entry name" value="BP450"/>
</dbReference>
<keyword evidence="2" id="KW-0560">Oxidoreductase</keyword>
<dbReference type="InterPro" id="IPR002397">
    <property type="entry name" value="Cyt_P450_B"/>
</dbReference>
<dbReference type="InterPro" id="IPR036396">
    <property type="entry name" value="Cyt_P450_sf"/>
</dbReference>
<protein>
    <submittedName>
        <fullName evidence="3">Cytochrome P450</fullName>
    </submittedName>
</protein>
<organism evidence="3 4">
    <name type="scientific">Streptantibioticus rubrisoli</name>
    <dbReference type="NCBI Taxonomy" id="1387313"/>
    <lineage>
        <taxon>Bacteria</taxon>
        <taxon>Bacillati</taxon>
        <taxon>Actinomycetota</taxon>
        <taxon>Actinomycetes</taxon>
        <taxon>Kitasatosporales</taxon>
        <taxon>Streptomycetaceae</taxon>
        <taxon>Streptantibioticus</taxon>
    </lineage>
</organism>
<reference evidence="3 4" key="1">
    <citation type="submission" date="2022-06" db="EMBL/GenBank/DDBJ databases">
        <title>Draft genome sequence of type strain Streptomyces rubrisoli DSM 42083.</title>
        <authorList>
            <person name="Duangmal K."/>
            <person name="Klaysubun C."/>
        </authorList>
    </citation>
    <scope>NUCLEOTIDE SEQUENCE [LARGE SCALE GENOMIC DNA]</scope>
    <source>
        <strain evidence="3 4">DSM 42083</strain>
    </source>
</reference>
<evidence type="ECO:0000256" key="2">
    <source>
        <dbReference type="RuleBase" id="RU000461"/>
    </source>
</evidence>
<evidence type="ECO:0000313" key="4">
    <source>
        <dbReference type="Proteomes" id="UP001206206"/>
    </source>
</evidence>
<comment type="similarity">
    <text evidence="1 2">Belongs to the cytochrome P450 family.</text>
</comment>
<dbReference type="EMBL" id="JANFNH010000001">
    <property type="protein sequence ID" value="MCQ4040801.1"/>
    <property type="molecule type" value="Genomic_DNA"/>
</dbReference>
<dbReference type="PANTHER" id="PTHR46696:SF1">
    <property type="entry name" value="CYTOCHROME P450 YJIB-RELATED"/>
    <property type="match status" value="1"/>
</dbReference>
<evidence type="ECO:0000256" key="1">
    <source>
        <dbReference type="ARBA" id="ARBA00010617"/>
    </source>
</evidence>
<dbReference type="PRINTS" id="PR00385">
    <property type="entry name" value="P450"/>
</dbReference>
<dbReference type="Gene3D" id="1.10.630.10">
    <property type="entry name" value="Cytochrome P450"/>
    <property type="match status" value="1"/>
</dbReference>
<name>A0ABT1P7Q2_9ACTN</name>
<dbReference type="InterPro" id="IPR017972">
    <property type="entry name" value="Cyt_P450_CS"/>
</dbReference>
<dbReference type="RefSeq" id="WP_255924737.1">
    <property type="nucleotide sequence ID" value="NZ_JANFNH010000001.1"/>
</dbReference>
<keyword evidence="2" id="KW-0349">Heme</keyword>
<keyword evidence="2" id="KW-0408">Iron</keyword>
<dbReference type="Pfam" id="PF00067">
    <property type="entry name" value="p450"/>
    <property type="match status" value="1"/>
</dbReference>
<sequence>MSSQPKDPPQARFWNVEDVPGLDFDPFMEQTLAQGSLARVKLPHGEGEAWLAAKYEDVKFVTCDPRLSRQALVGRDVTRLAPHFIPLDDAVGFADPPEHTRLRKTVSKVFTTRRIAQLRPRAEQIVNRLLDGMERCGPPADVMEHLNTPFSLAGMSELMGVPEEDWPKMADWTRKVISAGIGRAVSEQAKEEIGEYFDALATERGRSPRDDLLSHMVAAEREGGLSRRELVAFAVLMQISGMNSVRFNSANMIYLLLTHPEQHARLRREPELLPQAVEELLRFIPHRNAVGMARVATEDIRYGEVTIRCGEPVYASYLAANRDPERFAEPHALDFDRDFNPHLAFGNGPHYCVGASLARMESEVMLRALLDRFPGLELAVAPEEIQWRRGELIRGPQALPVTW</sequence>
<dbReference type="PANTHER" id="PTHR46696">
    <property type="entry name" value="P450, PUTATIVE (EUROFUNG)-RELATED"/>
    <property type="match status" value="1"/>
</dbReference>
<keyword evidence="4" id="KW-1185">Reference proteome</keyword>
<dbReference type="InterPro" id="IPR001128">
    <property type="entry name" value="Cyt_P450"/>
</dbReference>
<proteinExistence type="inferred from homology"/>